<dbReference type="SUPFAM" id="SSF53098">
    <property type="entry name" value="Ribonuclease H-like"/>
    <property type="match status" value="1"/>
</dbReference>
<evidence type="ECO:0008006" key="4">
    <source>
        <dbReference type="Google" id="ProtNLM"/>
    </source>
</evidence>
<dbReference type="InterPro" id="IPR036397">
    <property type="entry name" value="RNaseH_sf"/>
</dbReference>
<dbReference type="AlphaFoldDB" id="A0A371G8X0"/>
<dbReference type="Gene3D" id="3.30.420.10">
    <property type="entry name" value="Ribonuclease H-like superfamily/Ribonuclease H"/>
    <property type="match status" value="1"/>
</dbReference>
<evidence type="ECO:0000313" key="3">
    <source>
        <dbReference type="Proteomes" id="UP000257109"/>
    </source>
</evidence>
<dbReference type="OrthoDB" id="2016337at2759"/>
<dbReference type="Proteomes" id="UP000257109">
    <property type="component" value="Unassembled WGS sequence"/>
</dbReference>
<feature type="signal peptide" evidence="1">
    <location>
        <begin position="1"/>
        <end position="37"/>
    </location>
</feature>
<dbReference type="EMBL" id="QJKJ01006361">
    <property type="protein sequence ID" value="RDX87000.1"/>
    <property type="molecule type" value="Genomic_DNA"/>
</dbReference>
<proteinExistence type="predicted"/>
<dbReference type="InterPro" id="IPR012337">
    <property type="entry name" value="RNaseH-like_sf"/>
</dbReference>
<protein>
    <recommendedName>
        <fullName evidence="4">Integrase catalytic domain-containing protein</fullName>
    </recommendedName>
</protein>
<accession>A0A371G8X0</accession>
<comment type="caution">
    <text evidence="2">The sequence shown here is derived from an EMBL/GenBank/DDBJ whole genome shotgun (WGS) entry which is preliminary data.</text>
</comment>
<name>A0A371G8X0_MUCPR</name>
<gene>
    <name evidence="2" type="ORF">CR513_31605</name>
</gene>
<reference evidence="2" key="1">
    <citation type="submission" date="2018-05" db="EMBL/GenBank/DDBJ databases">
        <title>Draft genome of Mucuna pruriens seed.</title>
        <authorList>
            <person name="Nnadi N.E."/>
            <person name="Vos R."/>
            <person name="Hasami M.H."/>
            <person name="Devisetty U.K."/>
            <person name="Aguiy J.C."/>
        </authorList>
    </citation>
    <scope>NUCLEOTIDE SEQUENCE [LARGE SCALE GENOMIC DNA]</scope>
    <source>
        <strain evidence="2">JCA_2017</strain>
    </source>
</reference>
<keyword evidence="1" id="KW-0732">Signal</keyword>
<organism evidence="2 3">
    <name type="scientific">Mucuna pruriens</name>
    <name type="common">Velvet bean</name>
    <name type="synonym">Dolichos pruriens</name>
    <dbReference type="NCBI Taxonomy" id="157652"/>
    <lineage>
        <taxon>Eukaryota</taxon>
        <taxon>Viridiplantae</taxon>
        <taxon>Streptophyta</taxon>
        <taxon>Embryophyta</taxon>
        <taxon>Tracheophyta</taxon>
        <taxon>Spermatophyta</taxon>
        <taxon>Magnoliopsida</taxon>
        <taxon>eudicotyledons</taxon>
        <taxon>Gunneridae</taxon>
        <taxon>Pentapetalae</taxon>
        <taxon>rosids</taxon>
        <taxon>fabids</taxon>
        <taxon>Fabales</taxon>
        <taxon>Fabaceae</taxon>
        <taxon>Papilionoideae</taxon>
        <taxon>50 kb inversion clade</taxon>
        <taxon>NPAAA clade</taxon>
        <taxon>indigoferoid/millettioid clade</taxon>
        <taxon>Phaseoleae</taxon>
        <taxon>Mucuna</taxon>
    </lineage>
</organism>
<dbReference type="GO" id="GO:0003676">
    <property type="term" value="F:nucleic acid binding"/>
    <property type="evidence" value="ECO:0007669"/>
    <property type="project" value="InterPro"/>
</dbReference>
<sequence length="105" mass="11942">AKMEADCCEHPPGAPRALNVLSALWLFAMWGIDVISPIEPKASNGYHFIQVAINYFTKWVEAALYVNVTRNDLIYQYGMPSHIITNNETNLNNKLLVELCEQFKI</sequence>
<evidence type="ECO:0000313" key="2">
    <source>
        <dbReference type="EMBL" id="RDX87000.1"/>
    </source>
</evidence>
<feature type="chain" id="PRO_5017009497" description="Integrase catalytic domain-containing protein" evidence="1">
    <location>
        <begin position="38"/>
        <end position="105"/>
    </location>
</feature>
<evidence type="ECO:0000256" key="1">
    <source>
        <dbReference type="SAM" id="SignalP"/>
    </source>
</evidence>
<keyword evidence="3" id="KW-1185">Reference proteome</keyword>
<feature type="non-terminal residue" evidence="2">
    <location>
        <position position="1"/>
    </location>
</feature>